<dbReference type="SUPFAM" id="SSF47240">
    <property type="entry name" value="Ferritin-like"/>
    <property type="match status" value="1"/>
</dbReference>
<dbReference type="InterPro" id="IPR007029">
    <property type="entry name" value="YHS_dom"/>
</dbReference>
<dbReference type="InterPro" id="IPR011017">
    <property type="entry name" value="TRASH_dom"/>
</dbReference>
<comment type="caution">
    <text evidence="2">The sequence shown here is derived from an EMBL/GenBank/DDBJ whole genome shotgun (WGS) entry which is preliminary data.</text>
</comment>
<evidence type="ECO:0000313" key="2">
    <source>
        <dbReference type="EMBL" id="OHA21851.1"/>
    </source>
</evidence>
<dbReference type="AlphaFoldDB" id="A0A1G2MFN4"/>
<dbReference type="EMBL" id="MHRJ01000039">
    <property type="protein sequence ID" value="OHA21851.1"/>
    <property type="molecule type" value="Genomic_DNA"/>
</dbReference>
<reference evidence="2 3" key="1">
    <citation type="journal article" date="2016" name="Nat. Commun.">
        <title>Thousands of microbial genomes shed light on interconnected biogeochemical processes in an aquifer system.</title>
        <authorList>
            <person name="Anantharaman K."/>
            <person name="Brown C.T."/>
            <person name="Hug L.A."/>
            <person name="Sharon I."/>
            <person name="Castelle C.J."/>
            <person name="Probst A.J."/>
            <person name="Thomas B.C."/>
            <person name="Singh A."/>
            <person name="Wilkins M.J."/>
            <person name="Karaoz U."/>
            <person name="Brodie E.L."/>
            <person name="Williams K.H."/>
            <person name="Hubbard S.S."/>
            <person name="Banfield J.F."/>
        </authorList>
    </citation>
    <scope>NUCLEOTIDE SEQUENCE [LARGE SCALE GENOMIC DNA]</scope>
</reference>
<dbReference type="Gene3D" id="1.10.620.20">
    <property type="entry name" value="Ribonucleotide Reductase, subunit A"/>
    <property type="match status" value="1"/>
</dbReference>
<protein>
    <recommendedName>
        <fullName evidence="1">TRASH domain-containing protein</fullName>
    </recommendedName>
</protein>
<evidence type="ECO:0000313" key="3">
    <source>
        <dbReference type="Proteomes" id="UP000176493"/>
    </source>
</evidence>
<feature type="domain" description="TRASH" evidence="1">
    <location>
        <begin position="27"/>
        <end position="62"/>
    </location>
</feature>
<evidence type="ECO:0000259" key="1">
    <source>
        <dbReference type="SMART" id="SM00746"/>
    </source>
</evidence>
<accession>A0A1G2MFN4</accession>
<proteinExistence type="predicted"/>
<name>A0A1G2MFN4_9BACT</name>
<organism evidence="2 3">
    <name type="scientific">Candidatus Taylorbacteria bacterium RIFCSPHIGHO2_02_49_25</name>
    <dbReference type="NCBI Taxonomy" id="1802305"/>
    <lineage>
        <taxon>Bacteria</taxon>
        <taxon>Candidatus Tayloriibacteriota</taxon>
    </lineage>
</organism>
<dbReference type="InterPro" id="IPR009078">
    <property type="entry name" value="Ferritin-like_SF"/>
</dbReference>
<dbReference type="SMART" id="SM00746">
    <property type="entry name" value="TRASH"/>
    <property type="match status" value="1"/>
</dbReference>
<dbReference type="InterPro" id="IPR012348">
    <property type="entry name" value="RNR-like"/>
</dbReference>
<gene>
    <name evidence="2" type="ORF">A2W52_02495</name>
</gene>
<dbReference type="Proteomes" id="UP000176493">
    <property type="component" value="Unassembled WGS sequence"/>
</dbReference>
<dbReference type="GO" id="GO:0016491">
    <property type="term" value="F:oxidoreductase activity"/>
    <property type="evidence" value="ECO:0007669"/>
    <property type="project" value="InterPro"/>
</dbReference>
<sequence>MFETNSPMFNSFSPNTKKIFSGAPSKDPVCGMQPTEGIRLIHDGVTYSFCSTHCMQLFKQNPKGYIKGPEKN</sequence>
<dbReference type="Pfam" id="PF04945">
    <property type="entry name" value="YHS"/>
    <property type="match status" value="1"/>
</dbReference>